<evidence type="ECO:0000256" key="4">
    <source>
        <dbReference type="RuleBase" id="RU004478"/>
    </source>
</evidence>
<dbReference type="SUPFAM" id="SSF51064">
    <property type="entry name" value="Head domain of nucleotide exchange factor GrpE"/>
    <property type="match status" value="1"/>
</dbReference>
<dbReference type="GO" id="GO:0005737">
    <property type="term" value="C:cytoplasm"/>
    <property type="evidence" value="ECO:0007669"/>
    <property type="project" value="UniProtKB-SubCell"/>
</dbReference>
<dbReference type="GO" id="GO:0051082">
    <property type="term" value="F:unfolded protein binding"/>
    <property type="evidence" value="ECO:0007669"/>
    <property type="project" value="TreeGrafter"/>
</dbReference>
<proteinExistence type="inferred from homology"/>
<keyword evidence="5" id="KW-0175">Coiled coil</keyword>
<dbReference type="GO" id="GO:0006457">
    <property type="term" value="P:protein folding"/>
    <property type="evidence" value="ECO:0007669"/>
    <property type="project" value="InterPro"/>
</dbReference>
<dbReference type="Gene3D" id="2.30.22.10">
    <property type="entry name" value="Head domain of nucleotide exchange factor GrpE"/>
    <property type="match status" value="1"/>
</dbReference>
<dbReference type="EMBL" id="MEZN01000033">
    <property type="protein sequence ID" value="OGD55838.1"/>
    <property type="molecule type" value="Genomic_DNA"/>
</dbReference>
<dbReference type="GO" id="GO:0051087">
    <property type="term" value="F:protein-folding chaperone binding"/>
    <property type="evidence" value="ECO:0007669"/>
    <property type="project" value="InterPro"/>
</dbReference>
<comment type="subcellular location">
    <subcellularLocation>
        <location evidence="3">Cytoplasm</location>
    </subcellularLocation>
</comment>
<comment type="subunit">
    <text evidence="3">Homodimer.</text>
</comment>
<keyword evidence="3" id="KW-0346">Stress response</keyword>
<dbReference type="STRING" id="1797460.A3E73_02325"/>
<comment type="function">
    <text evidence="3">Participates actively in the response to hyperosmotic and heat shock by preventing the aggregation of stress-denatured proteins, in association with DnaK and GrpE. It is the nucleotide exchange factor for DnaK and may function as a thermosensor. Unfolded proteins bind initially to DnaJ; upon interaction with the DnaJ-bound protein, DnaK hydrolyzes its bound ATP, resulting in the formation of a stable complex. GrpE releases ADP from DnaK; ATP binding to DnaK triggers the release of the substrate protein, thus completing the reaction cycle. Several rounds of ATP-dependent interactions between DnaJ, DnaK and GrpE are required for fully efficient folding.</text>
</comment>
<evidence type="ECO:0000256" key="1">
    <source>
        <dbReference type="ARBA" id="ARBA00009054"/>
    </source>
</evidence>
<gene>
    <name evidence="3" type="primary">grpE</name>
    <name evidence="6" type="ORF">A3E73_02325</name>
</gene>
<evidence type="ECO:0000256" key="3">
    <source>
        <dbReference type="HAMAP-Rule" id="MF_01151"/>
    </source>
</evidence>
<comment type="caution">
    <text evidence="6">The sequence shown here is derived from an EMBL/GenBank/DDBJ whole genome shotgun (WGS) entry which is preliminary data.</text>
</comment>
<dbReference type="Pfam" id="PF01025">
    <property type="entry name" value="GrpE"/>
    <property type="match status" value="1"/>
</dbReference>
<reference evidence="6 7" key="1">
    <citation type="journal article" date="2016" name="Nat. Commun.">
        <title>Thousands of microbial genomes shed light on interconnected biogeochemical processes in an aquifer system.</title>
        <authorList>
            <person name="Anantharaman K."/>
            <person name="Brown C.T."/>
            <person name="Hug L.A."/>
            <person name="Sharon I."/>
            <person name="Castelle C.J."/>
            <person name="Probst A.J."/>
            <person name="Thomas B.C."/>
            <person name="Singh A."/>
            <person name="Wilkins M.J."/>
            <person name="Karaoz U."/>
            <person name="Brodie E.L."/>
            <person name="Williams K.H."/>
            <person name="Hubbard S.S."/>
            <person name="Banfield J.F."/>
        </authorList>
    </citation>
    <scope>NUCLEOTIDE SEQUENCE [LARGE SCALE GENOMIC DNA]</scope>
</reference>
<protein>
    <recommendedName>
        <fullName evidence="3">Protein GrpE</fullName>
    </recommendedName>
    <alternativeName>
        <fullName evidence="3">HSP-70 cofactor</fullName>
    </alternativeName>
</protein>
<dbReference type="PRINTS" id="PR00773">
    <property type="entry name" value="GRPEPROTEIN"/>
</dbReference>
<sequence>MAKKNLQEEQLKRALADYQNLKKRVEGERLEFVKYVLEQFLLKLLPVVDDLEAAEAHIKDQGLTLAVDKLKTILNEEGVKEMNLLNQVFDPKLAECLELAPGKKDQVVSVAQKGYLLNDKVLRPARVKVGKGDL</sequence>
<dbReference type="GO" id="GO:0000774">
    <property type="term" value="F:adenyl-nucleotide exchange factor activity"/>
    <property type="evidence" value="ECO:0007669"/>
    <property type="project" value="InterPro"/>
</dbReference>
<dbReference type="SUPFAM" id="SSF58014">
    <property type="entry name" value="Coiled-coil domain of nucleotide exchange factor GrpE"/>
    <property type="match status" value="1"/>
</dbReference>
<evidence type="ECO:0000313" key="7">
    <source>
        <dbReference type="Proteomes" id="UP000176791"/>
    </source>
</evidence>
<evidence type="ECO:0000256" key="2">
    <source>
        <dbReference type="ARBA" id="ARBA00023186"/>
    </source>
</evidence>
<dbReference type="InterPro" id="IPR013805">
    <property type="entry name" value="GrpE_CC"/>
</dbReference>
<organism evidence="6 7">
    <name type="scientific">Candidatus Beckwithbacteria bacterium RIFCSPHIGHO2_12_FULL_47_17</name>
    <dbReference type="NCBI Taxonomy" id="1797460"/>
    <lineage>
        <taxon>Bacteria</taxon>
        <taxon>Candidatus Beckwithiibacteriota</taxon>
    </lineage>
</organism>
<dbReference type="Proteomes" id="UP000176791">
    <property type="component" value="Unassembled WGS sequence"/>
</dbReference>
<dbReference type="CDD" id="cd00446">
    <property type="entry name" value="GrpE"/>
    <property type="match status" value="1"/>
</dbReference>
<dbReference type="InterPro" id="IPR000740">
    <property type="entry name" value="GrpE"/>
</dbReference>
<keyword evidence="3" id="KW-0963">Cytoplasm</keyword>
<dbReference type="PANTHER" id="PTHR21237">
    <property type="entry name" value="GRPE PROTEIN"/>
    <property type="match status" value="1"/>
</dbReference>
<name>A0A1F5DL06_9BACT</name>
<dbReference type="GO" id="GO:0042803">
    <property type="term" value="F:protein homodimerization activity"/>
    <property type="evidence" value="ECO:0007669"/>
    <property type="project" value="InterPro"/>
</dbReference>
<accession>A0A1F5DL06</accession>
<evidence type="ECO:0000313" key="6">
    <source>
        <dbReference type="EMBL" id="OGD55838.1"/>
    </source>
</evidence>
<keyword evidence="2 3" id="KW-0143">Chaperone</keyword>
<evidence type="ECO:0000256" key="5">
    <source>
        <dbReference type="SAM" id="Coils"/>
    </source>
</evidence>
<feature type="coiled-coil region" evidence="5">
    <location>
        <begin position="1"/>
        <end position="31"/>
    </location>
</feature>
<comment type="similarity">
    <text evidence="1 3 4">Belongs to the GrpE family.</text>
</comment>
<dbReference type="PANTHER" id="PTHR21237:SF23">
    <property type="entry name" value="GRPE PROTEIN HOMOLOG, MITOCHONDRIAL"/>
    <property type="match status" value="1"/>
</dbReference>
<dbReference type="InterPro" id="IPR009012">
    <property type="entry name" value="GrpE_head"/>
</dbReference>
<dbReference type="AlphaFoldDB" id="A0A1F5DL06"/>
<dbReference type="Gene3D" id="3.90.20.20">
    <property type="match status" value="1"/>
</dbReference>
<dbReference type="HAMAP" id="MF_01151">
    <property type="entry name" value="GrpE"/>
    <property type="match status" value="1"/>
</dbReference>